<evidence type="ECO:0000256" key="1">
    <source>
        <dbReference type="SAM" id="SignalP"/>
    </source>
</evidence>
<accession>A0A1Y5SFS0</accession>
<protein>
    <recommendedName>
        <fullName evidence="4">Acetolactate synthase</fullName>
    </recommendedName>
</protein>
<name>A0A1Y5SFS0_9RHOB</name>
<sequence>MTAVRRYIGALALGALGGMATSVWANDIPVPSGQPLSFLQFISEDDGALVRFRFLAPQIGTGYDYMTVFPDFQVLCDQQVVPVLDQNGLTPTRIVLSMSAAEVEFGQDDPDVLQFFEIFRPENGICIWEEF</sequence>
<proteinExistence type="predicted"/>
<feature type="signal peptide" evidence="1">
    <location>
        <begin position="1"/>
        <end position="25"/>
    </location>
</feature>
<organism evidence="2 3">
    <name type="scientific">Pseudooctadecabacter jejudonensis</name>
    <dbReference type="NCBI Taxonomy" id="1391910"/>
    <lineage>
        <taxon>Bacteria</taxon>
        <taxon>Pseudomonadati</taxon>
        <taxon>Pseudomonadota</taxon>
        <taxon>Alphaproteobacteria</taxon>
        <taxon>Rhodobacterales</taxon>
        <taxon>Paracoccaceae</taxon>
        <taxon>Pseudooctadecabacter</taxon>
    </lineage>
</organism>
<dbReference type="Pfam" id="PF20107">
    <property type="entry name" value="DUF6497"/>
    <property type="match status" value="1"/>
</dbReference>
<keyword evidence="3" id="KW-1185">Reference proteome</keyword>
<feature type="chain" id="PRO_5012622008" description="Acetolactate synthase" evidence="1">
    <location>
        <begin position="26"/>
        <end position="131"/>
    </location>
</feature>
<gene>
    <name evidence="2" type="ORF">PSJ8397_01971</name>
</gene>
<dbReference type="EMBL" id="FWFT01000003">
    <property type="protein sequence ID" value="SLN39787.1"/>
    <property type="molecule type" value="Genomic_DNA"/>
</dbReference>
<keyword evidence="1" id="KW-0732">Signal</keyword>
<dbReference type="AlphaFoldDB" id="A0A1Y5SFS0"/>
<evidence type="ECO:0000313" key="2">
    <source>
        <dbReference type="EMBL" id="SLN39787.1"/>
    </source>
</evidence>
<evidence type="ECO:0000313" key="3">
    <source>
        <dbReference type="Proteomes" id="UP000193623"/>
    </source>
</evidence>
<dbReference type="InterPro" id="IPR045467">
    <property type="entry name" value="DUF6497"/>
</dbReference>
<evidence type="ECO:0008006" key="4">
    <source>
        <dbReference type="Google" id="ProtNLM"/>
    </source>
</evidence>
<reference evidence="2 3" key="1">
    <citation type="submission" date="2017-03" db="EMBL/GenBank/DDBJ databases">
        <authorList>
            <person name="Afonso C.L."/>
            <person name="Miller P.J."/>
            <person name="Scott M.A."/>
            <person name="Spackman E."/>
            <person name="Goraichik I."/>
            <person name="Dimitrov K.M."/>
            <person name="Suarez D.L."/>
            <person name="Swayne D.E."/>
        </authorList>
    </citation>
    <scope>NUCLEOTIDE SEQUENCE [LARGE SCALE GENOMIC DNA]</scope>
    <source>
        <strain evidence="2 3">CECT 8397</strain>
    </source>
</reference>
<dbReference type="Proteomes" id="UP000193623">
    <property type="component" value="Unassembled WGS sequence"/>
</dbReference>